<dbReference type="Proteomes" id="UP000118435">
    <property type="component" value="Segment"/>
</dbReference>
<dbReference type="EMBL" id="KP796148">
    <property type="protein sequence ID" value="AKT72795.1"/>
    <property type="molecule type" value="Genomic_DNA"/>
</dbReference>
<name>A0A0K1H062_9BETA</name>
<sequence>MRRRFARRWPKSSQTYLISTSVPCHIRRSRHRTCRCTIISQSSSHRHAMGGNEVAAVDRRHERQGQQHHRRQYQHTHRFHNHQHRNNRLYHQYVDPLTSFQPSYHEYHYIEPINQIVHFQHQHNNNNHWHRISNHTQEQHIGHLKSRQQYQHKYQTLYDQY</sequence>
<organism evidence="1 2">
    <name type="scientific">Cynomolgus macaque cytomegalovirus strain Mauritius</name>
    <dbReference type="NCBI Taxonomy" id="1690255"/>
    <lineage>
        <taxon>Viruses</taxon>
        <taxon>Duplodnaviria</taxon>
        <taxon>Heunggongvirae</taxon>
        <taxon>Peploviricota</taxon>
        <taxon>Herviviricetes</taxon>
        <taxon>Herpesvirales</taxon>
        <taxon>Orthoherpesviridae</taxon>
        <taxon>Betaherpesvirinae</taxon>
        <taxon>Cytomegalovirus</taxon>
        <taxon>Cytomegalovirus macacinebeta3</taxon>
    </lineage>
</organism>
<gene>
    <name evidence="1" type="primary">Cy154</name>
</gene>
<evidence type="ECO:0000313" key="2">
    <source>
        <dbReference type="Proteomes" id="UP000118435"/>
    </source>
</evidence>
<reference evidence="1 2" key="1">
    <citation type="journal article" date="2016" name="BMC Genomics">
        <title>A novel strain of cynomolgus macaque cytomegalovirus: implications for host-virus co-evolution.</title>
        <authorList>
            <person name="Russell J.N."/>
            <person name="Marsh A.K."/>
            <person name="Willer D.O."/>
            <person name="Ambagala A.P."/>
            <person name="Dzamba M."/>
            <person name="Chan J.K."/>
            <person name="Pilon R."/>
            <person name="Fournier J."/>
            <person name="Brudno M."/>
            <person name="Antony J.M."/>
            <person name="Sandstrom P."/>
            <person name="Evans B.J."/>
            <person name="MacDonald K.S."/>
        </authorList>
    </citation>
    <scope>NUCLEOTIDE SEQUENCE [LARGE SCALE GENOMIC DNA]</scope>
    <source>
        <strain evidence="1">Mauritius</strain>
    </source>
</reference>
<protein>
    <submittedName>
        <fullName evidence="1">Uncharacterized protein</fullName>
    </submittedName>
</protein>
<proteinExistence type="predicted"/>
<evidence type="ECO:0000313" key="1">
    <source>
        <dbReference type="EMBL" id="AKT72795.1"/>
    </source>
</evidence>
<accession>A0A0K1H062</accession>